<organism evidence="1 2">
    <name type="scientific">Neophaeococcomyces mojaviensis</name>
    <dbReference type="NCBI Taxonomy" id="3383035"/>
    <lineage>
        <taxon>Eukaryota</taxon>
        <taxon>Fungi</taxon>
        <taxon>Dikarya</taxon>
        <taxon>Ascomycota</taxon>
        <taxon>Pezizomycotina</taxon>
        <taxon>Eurotiomycetes</taxon>
        <taxon>Chaetothyriomycetidae</taxon>
        <taxon>Chaetothyriales</taxon>
        <taxon>Chaetothyriales incertae sedis</taxon>
        <taxon>Neophaeococcomyces</taxon>
    </lineage>
</organism>
<keyword evidence="2" id="KW-1185">Reference proteome</keyword>
<dbReference type="Proteomes" id="UP001172386">
    <property type="component" value="Unassembled WGS sequence"/>
</dbReference>
<name>A0ACC3AH06_9EURO</name>
<dbReference type="EMBL" id="JAPDRQ010000020">
    <property type="protein sequence ID" value="KAJ9661805.1"/>
    <property type="molecule type" value="Genomic_DNA"/>
</dbReference>
<proteinExistence type="predicted"/>
<sequence>MATVKDSVPHVVRTAHDQRQQGLYSATIGRIEQVNSGIRLFRLYLDPEQTHFFQPPLRHLPGQYVDLHVPEIERVGGFTITSPPQTALRLPAPTPSTTTPPTAATFDDPHIELAIQNSPSNPPAAYLWKPPAEIMNAPVRFRVGGNFTYPPLTLSRTEFEKVDNVVLIAGGVGINPIMSMISAMDLQGARKLGGMPRRLRMLYTSKRGIDKDGRKEYVLFEERLRAIATKWENREKEVDMQYSFFETSLATREKATAMDDAPESSRLRVFERRIQHEDLFGALGPEDEREHTLVYVCGLPDMTDGFVELLKKTPGMDEKRVFCEKWW</sequence>
<reference evidence="1" key="1">
    <citation type="submission" date="2022-10" db="EMBL/GenBank/DDBJ databases">
        <title>Culturing micro-colonial fungi from biological soil crusts in the Mojave desert and describing Neophaeococcomyces mojavensis, and introducing the new genera and species Taxawa tesnikishii.</title>
        <authorList>
            <person name="Kurbessoian T."/>
            <person name="Stajich J.E."/>
        </authorList>
    </citation>
    <scope>NUCLEOTIDE SEQUENCE</scope>
    <source>
        <strain evidence="1">JES_112</strain>
    </source>
</reference>
<gene>
    <name evidence="1" type="ORF">H2198_001770</name>
</gene>
<accession>A0ACC3AH06</accession>
<protein>
    <submittedName>
        <fullName evidence="1">Uncharacterized protein</fullName>
    </submittedName>
</protein>
<evidence type="ECO:0000313" key="2">
    <source>
        <dbReference type="Proteomes" id="UP001172386"/>
    </source>
</evidence>
<comment type="caution">
    <text evidence="1">The sequence shown here is derived from an EMBL/GenBank/DDBJ whole genome shotgun (WGS) entry which is preliminary data.</text>
</comment>
<evidence type="ECO:0000313" key="1">
    <source>
        <dbReference type="EMBL" id="KAJ9661805.1"/>
    </source>
</evidence>